<evidence type="ECO:0000256" key="4">
    <source>
        <dbReference type="ARBA" id="ARBA00022989"/>
    </source>
</evidence>
<evidence type="ECO:0000313" key="10">
    <source>
        <dbReference type="Proteomes" id="UP000316727"/>
    </source>
</evidence>
<feature type="transmembrane region" description="Helical" evidence="6">
    <location>
        <begin position="760"/>
        <end position="779"/>
    </location>
</feature>
<proteinExistence type="predicted"/>
<keyword evidence="10" id="KW-1185">Reference proteome</keyword>
<feature type="transmembrane region" description="Helical" evidence="6">
    <location>
        <begin position="680"/>
        <end position="702"/>
    </location>
</feature>
<keyword evidence="3 6" id="KW-0812">Transmembrane</keyword>
<sequence>MLKMYFLTAARSLWRNKSYSLLNVAGLALGITCSILLFLVIQYQLSYDSFHTKADRIYRLNVDFPERDFHTPASHFPLPELMRSNGNLGLEEVTQMVGRTGAQINIAADGDTPPKKFLEDSNIGFVEPSFFSIFDFNTGPINPAPYFKEPNVVVLTQSLADKYFPEENPVGKVIRYNNQYNLKVVSVMPDMPGNTEFPFVMLVSYKTLKNELSDDWGNLSSDHQTYALLPKQMSPETAQEAVNSFVAKHNDQKDLRNSMVYMLQPLNDLHHNPSYYGGFAQTPVSREMLLAMAAVGIVLLLTACINFINLATAQAIKRAKEVGIRKVLGSNRWQLVLQFMSETLLIVVSASLFSIILVELALPHLNELLDLQITFSLLDNKVLLLFLIAQALLVTLFAGFYPAFVLSGFEPTTALKSRMSMQRVGGISLRQVLVVLQFTICQVLIICTFLVNEQMNFFRSKPLGFDKEAVVLVTLPRETSRKMQALRQELLSNPAVREVSFGSDAPSSGNISYGNFYFNHASEDEGFQIHKKFADKYYFQLYDMHFLAGNAYANADSLQYMVINDALRRKLGLKTPEEALGKNLSFGGKQFSGPIVGVVDDFHQSSLAVPIEPLVITKNPVDYVTLSVKINMAQKQEALQHLEQLWDKVYPDDVFSYQFLDESIAQFYEDEARQNTLFKVFSVIAIFIGCLGLYGLVAFMAAQRTKEVGIRKVMGASVFHITALFSKEFVKLVMIAFLLAVPIAYYLMDLWLQDYSYRISISYWPFIMAGFATLAIALITMSTQAVKAALANPVLSLKTE</sequence>
<feature type="transmembrane region" description="Helical" evidence="6">
    <location>
        <begin position="382"/>
        <end position="406"/>
    </location>
</feature>
<evidence type="ECO:0000256" key="5">
    <source>
        <dbReference type="ARBA" id="ARBA00023136"/>
    </source>
</evidence>
<dbReference type="Pfam" id="PF12704">
    <property type="entry name" value="MacB_PCD"/>
    <property type="match status" value="1"/>
</dbReference>
<organism evidence="9 10">
    <name type="scientific">Pontibacter mangrovi</name>
    <dbReference type="NCBI Taxonomy" id="2589816"/>
    <lineage>
        <taxon>Bacteria</taxon>
        <taxon>Pseudomonadati</taxon>
        <taxon>Bacteroidota</taxon>
        <taxon>Cytophagia</taxon>
        <taxon>Cytophagales</taxon>
        <taxon>Hymenobacteraceae</taxon>
        <taxon>Pontibacter</taxon>
    </lineage>
</organism>
<evidence type="ECO:0000259" key="7">
    <source>
        <dbReference type="Pfam" id="PF02687"/>
    </source>
</evidence>
<protein>
    <submittedName>
        <fullName evidence="9">FtsX-like permease family protein</fullName>
    </submittedName>
</protein>
<evidence type="ECO:0000313" key="9">
    <source>
        <dbReference type="EMBL" id="TPE43213.1"/>
    </source>
</evidence>
<evidence type="ECO:0000259" key="8">
    <source>
        <dbReference type="Pfam" id="PF12704"/>
    </source>
</evidence>
<feature type="transmembrane region" description="Helical" evidence="6">
    <location>
        <begin position="729"/>
        <end position="748"/>
    </location>
</feature>
<feature type="transmembrane region" description="Helical" evidence="6">
    <location>
        <begin position="427"/>
        <end position="451"/>
    </location>
</feature>
<feature type="transmembrane region" description="Helical" evidence="6">
    <location>
        <begin position="288"/>
        <end position="312"/>
    </location>
</feature>
<feature type="transmembrane region" description="Helical" evidence="6">
    <location>
        <begin position="333"/>
        <end position="362"/>
    </location>
</feature>
<evidence type="ECO:0000256" key="1">
    <source>
        <dbReference type="ARBA" id="ARBA00004651"/>
    </source>
</evidence>
<dbReference type="InterPro" id="IPR025857">
    <property type="entry name" value="MacB_PCD"/>
</dbReference>
<feature type="domain" description="ABC3 transporter permease C-terminal" evidence="7">
    <location>
        <begin position="680"/>
        <end position="789"/>
    </location>
</feature>
<comment type="subcellular location">
    <subcellularLocation>
        <location evidence="1">Cell membrane</location>
        <topology evidence="1">Multi-pass membrane protein</topology>
    </subcellularLocation>
</comment>
<dbReference type="InterPro" id="IPR003838">
    <property type="entry name" value="ABC3_permease_C"/>
</dbReference>
<gene>
    <name evidence="9" type="ORF">FJM65_13940</name>
</gene>
<dbReference type="Pfam" id="PF02687">
    <property type="entry name" value="FtsX"/>
    <property type="match status" value="2"/>
</dbReference>
<evidence type="ECO:0000256" key="2">
    <source>
        <dbReference type="ARBA" id="ARBA00022475"/>
    </source>
</evidence>
<dbReference type="InterPro" id="IPR050250">
    <property type="entry name" value="Macrolide_Exporter_MacB"/>
</dbReference>
<dbReference type="RefSeq" id="WP_140622159.1">
    <property type="nucleotide sequence ID" value="NZ_VFRQ01000007.1"/>
</dbReference>
<dbReference type="OrthoDB" id="5933722at2"/>
<evidence type="ECO:0000256" key="6">
    <source>
        <dbReference type="SAM" id="Phobius"/>
    </source>
</evidence>
<accession>A0A501VZR0</accession>
<dbReference type="GO" id="GO:0022857">
    <property type="term" value="F:transmembrane transporter activity"/>
    <property type="evidence" value="ECO:0007669"/>
    <property type="project" value="TreeGrafter"/>
</dbReference>
<feature type="domain" description="MacB-like periplasmic core" evidence="8">
    <location>
        <begin position="20"/>
        <end position="243"/>
    </location>
</feature>
<keyword evidence="2" id="KW-1003">Cell membrane</keyword>
<dbReference type="AlphaFoldDB" id="A0A501VZR0"/>
<keyword evidence="5 6" id="KW-0472">Membrane</keyword>
<comment type="caution">
    <text evidence="9">The sequence shown here is derived from an EMBL/GenBank/DDBJ whole genome shotgun (WGS) entry which is preliminary data.</text>
</comment>
<feature type="domain" description="ABC3 transporter permease C-terminal" evidence="7">
    <location>
        <begin position="295"/>
        <end position="410"/>
    </location>
</feature>
<dbReference type="GO" id="GO:0005886">
    <property type="term" value="C:plasma membrane"/>
    <property type="evidence" value="ECO:0007669"/>
    <property type="project" value="UniProtKB-SubCell"/>
</dbReference>
<dbReference type="PANTHER" id="PTHR30572:SF18">
    <property type="entry name" value="ABC-TYPE MACROLIDE FAMILY EXPORT SYSTEM PERMEASE COMPONENT 2"/>
    <property type="match status" value="1"/>
</dbReference>
<dbReference type="PANTHER" id="PTHR30572">
    <property type="entry name" value="MEMBRANE COMPONENT OF TRANSPORTER-RELATED"/>
    <property type="match status" value="1"/>
</dbReference>
<dbReference type="EMBL" id="VFRQ01000007">
    <property type="protein sequence ID" value="TPE43213.1"/>
    <property type="molecule type" value="Genomic_DNA"/>
</dbReference>
<keyword evidence="4 6" id="KW-1133">Transmembrane helix</keyword>
<feature type="transmembrane region" description="Helical" evidence="6">
    <location>
        <begin position="21"/>
        <end position="43"/>
    </location>
</feature>
<evidence type="ECO:0000256" key="3">
    <source>
        <dbReference type="ARBA" id="ARBA00022692"/>
    </source>
</evidence>
<name>A0A501VZR0_9BACT</name>
<reference evidence="9 10" key="1">
    <citation type="submission" date="2019-06" db="EMBL/GenBank/DDBJ databases">
        <title>A novel bacterium of genus Pontibacter, isolated from marine sediment.</title>
        <authorList>
            <person name="Huang H."/>
            <person name="Mo K."/>
            <person name="Hu Y."/>
        </authorList>
    </citation>
    <scope>NUCLEOTIDE SEQUENCE [LARGE SCALE GENOMIC DNA]</scope>
    <source>
        <strain evidence="9 10">HB172049</strain>
    </source>
</reference>
<dbReference type="Proteomes" id="UP000316727">
    <property type="component" value="Unassembled WGS sequence"/>
</dbReference>